<dbReference type="CDD" id="cd07012">
    <property type="entry name" value="PBP2_Bug_TTT"/>
    <property type="match status" value="1"/>
</dbReference>
<evidence type="ECO:0000313" key="4">
    <source>
        <dbReference type="Proteomes" id="UP000823900"/>
    </source>
</evidence>
<gene>
    <name evidence="3" type="ORF">IAA07_06530</name>
</gene>
<dbReference type="InterPro" id="IPR042100">
    <property type="entry name" value="Bug_dom1"/>
</dbReference>
<proteinExistence type="inferred from homology"/>
<organism evidence="3 4">
    <name type="scientific">Candidatus Lachnoclostridium stercoravium</name>
    <dbReference type="NCBI Taxonomy" id="2838633"/>
    <lineage>
        <taxon>Bacteria</taxon>
        <taxon>Bacillati</taxon>
        <taxon>Bacillota</taxon>
        <taxon>Clostridia</taxon>
        <taxon>Lachnospirales</taxon>
        <taxon>Lachnospiraceae</taxon>
    </lineage>
</organism>
<keyword evidence="2" id="KW-0732">Signal</keyword>
<dbReference type="EMBL" id="DWZA01000057">
    <property type="protein sequence ID" value="HJA71225.1"/>
    <property type="molecule type" value="Genomic_DNA"/>
</dbReference>
<dbReference type="InterPro" id="IPR005064">
    <property type="entry name" value="BUG"/>
</dbReference>
<dbReference type="PROSITE" id="PS51257">
    <property type="entry name" value="PROKAR_LIPOPROTEIN"/>
    <property type="match status" value="1"/>
</dbReference>
<name>A0A9D2HI65_9FIRM</name>
<evidence type="ECO:0000313" key="3">
    <source>
        <dbReference type="EMBL" id="HJA71225.1"/>
    </source>
</evidence>
<protein>
    <submittedName>
        <fullName evidence="3">Tripartite tricarboxylate transporter substrate binding protein</fullName>
    </submittedName>
</protein>
<accession>A0A9D2HI65</accession>
<reference evidence="3" key="2">
    <citation type="submission" date="2021-04" db="EMBL/GenBank/DDBJ databases">
        <authorList>
            <person name="Gilroy R."/>
        </authorList>
    </citation>
    <scope>NUCLEOTIDE SEQUENCE</scope>
    <source>
        <strain evidence="3">CHK178-16964</strain>
    </source>
</reference>
<dbReference type="PIRSF" id="PIRSF017082">
    <property type="entry name" value="YflP"/>
    <property type="match status" value="1"/>
</dbReference>
<sequence>MKKRLFILPVCGVMLLAAACSTSSSSDATTAAAPAASSDGEEAAETTAAGLILGEDYPTEDITLINSSSAGSPADIMARQIAQSIEELYGVTVTVENVTGGSGANMFAEVMNRDADGYTIGTVTASQIAALCGGLDEQFPLDTFAFVANVQTDPYCLTVRGDSPYETLQDFIDAAKESNLLISGQGTGSAMHLSALQLAKEADFSFTWLPTEGGSDTVANLLGGNCDAGFAAPTTVNQYVKSGDLKMLAITGEEAVSSAEGVPLFSDEGYPLTMTQYRGFYVNSKTDPAICQAISDMMREASQTDSFKQYMADQMLDDGYMNMQEFTDYALADYDAINELSSQLLQ</sequence>
<dbReference type="Gene3D" id="3.40.190.150">
    <property type="entry name" value="Bordetella uptake gene, domain 1"/>
    <property type="match status" value="1"/>
</dbReference>
<evidence type="ECO:0000256" key="2">
    <source>
        <dbReference type="SAM" id="SignalP"/>
    </source>
</evidence>
<evidence type="ECO:0000256" key="1">
    <source>
        <dbReference type="ARBA" id="ARBA00006987"/>
    </source>
</evidence>
<dbReference type="Pfam" id="PF03401">
    <property type="entry name" value="TctC"/>
    <property type="match status" value="1"/>
</dbReference>
<comment type="caution">
    <text evidence="3">The sequence shown here is derived from an EMBL/GenBank/DDBJ whole genome shotgun (WGS) entry which is preliminary data.</text>
</comment>
<dbReference type="PANTHER" id="PTHR42928:SF5">
    <property type="entry name" value="BLR1237 PROTEIN"/>
    <property type="match status" value="1"/>
</dbReference>
<feature type="signal peptide" evidence="2">
    <location>
        <begin position="1"/>
        <end position="28"/>
    </location>
</feature>
<feature type="chain" id="PRO_5038866492" evidence="2">
    <location>
        <begin position="29"/>
        <end position="346"/>
    </location>
</feature>
<reference evidence="3" key="1">
    <citation type="journal article" date="2021" name="PeerJ">
        <title>Extensive microbial diversity within the chicken gut microbiome revealed by metagenomics and culture.</title>
        <authorList>
            <person name="Gilroy R."/>
            <person name="Ravi A."/>
            <person name="Getino M."/>
            <person name="Pursley I."/>
            <person name="Horton D.L."/>
            <person name="Alikhan N.F."/>
            <person name="Baker D."/>
            <person name="Gharbi K."/>
            <person name="Hall N."/>
            <person name="Watson M."/>
            <person name="Adriaenssens E.M."/>
            <person name="Foster-Nyarko E."/>
            <person name="Jarju S."/>
            <person name="Secka A."/>
            <person name="Antonio M."/>
            <person name="Oren A."/>
            <person name="Chaudhuri R.R."/>
            <person name="La Ragione R."/>
            <person name="Hildebrand F."/>
            <person name="Pallen M.J."/>
        </authorList>
    </citation>
    <scope>NUCLEOTIDE SEQUENCE</scope>
    <source>
        <strain evidence="3">CHK178-16964</strain>
    </source>
</reference>
<dbReference type="Gene3D" id="3.40.190.10">
    <property type="entry name" value="Periplasmic binding protein-like II"/>
    <property type="match status" value="1"/>
</dbReference>
<dbReference type="PANTHER" id="PTHR42928">
    <property type="entry name" value="TRICARBOXYLATE-BINDING PROTEIN"/>
    <property type="match status" value="1"/>
</dbReference>
<dbReference type="Proteomes" id="UP000823900">
    <property type="component" value="Unassembled WGS sequence"/>
</dbReference>
<dbReference type="SUPFAM" id="SSF53850">
    <property type="entry name" value="Periplasmic binding protein-like II"/>
    <property type="match status" value="1"/>
</dbReference>
<comment type="similarity">
    <text evidence="1">Belongs to the UPF0065 (bug) family.</text>
</comment>
<dbReference type="AlphaFoldDB" id="A0A9D2HI65"/>